<accession>A0A1J4RRG2</accession>
<evidence type="ECO:0000256" key="1">
    <source>
        <dbReference type="SAM" id="MobiDB-lite"/>
    </source>
</evidence>
<feature type="domain" description="Lcl C-terminal" evidence="3">
    <location>
        <begin position="133"/>
        <end position="271"/>
    </location>
</feature>
<keyword evidence="2" id="KW-1133">Transmembrane helix</keyword>
<dbReference type="Pfam" id="PF07603">
    <property type="entry name" value="Lcl_C"/>
    <property type="match status" value="1"/>
</dbReference>
<evidence type="ECO:0000313" key="5">
    <source>
        <dbReference type="Proteomes" id="UP000182753"/>
    </source>
</evidence>
<keyword evidence="2" id="KW-0472">Membrane</keyword>
<evidence type="ECO:0000313" key="4">
    <source>
        <dbReference type="EMBL" id="OIN88978.1"/>
    </source>
</evidence>
<dbReference type="Proteomes" id="UP000182753">
    <property type="component" value="Unassembled WGS sequence"/>
</dbReference>
<feature type="transmembrane region" description="Helical" evidence="2">
    <location>
        <begin position="14"/>
        <end position="36"/>
    </location>
</feature>
<feature type="region of interest" description="Disordered" evidence="1">
    <location>
        <begin position="109"/>
        <end position="128"/>
    </location>
</feature>
<reference evidence="4 5" key="1">
    <citation type="journal article" date="2016" name="Environ. Microbiol.">
        <title>Genomic resolution of a cold subsurface aquifer community provides metabolic insights for novel microbes adapted to high CO concentrations.</title>
        <authorList>
            <person name="Probst A.J."/>
            <person name="Castelle C.J."/>
            <person name="Singh A."/>
            <person name="Brown C.T."/>
            <person name="Anantharaman K."/>
            <person name="Sharon I."/>
            <person name="Hug L.A."/>
            <person name="Burstein D."/>
            <person name="Emerson J.B."/>
            <person name="Thomas B.C."/>
            <person name="Banfield J.F."/>
        </authorList>
    </citation>
    <scope>NUCLEOTIDE SEQUENCE [LARGE SCALE GENOMIC DNA]</scope>
    <source>
        <strain evidence="4">CG1_02_42_45</strain>
    </source>
</reference>
<gene>
    <name evidence="4" type="ORF">AUJ40_02720</name>
</gene>
<dbReference type="AlphaFoldDB" id="A0A1J4RRG2"/>
<keyword evidence="2" id="KW-0812">Transmembrane</keyword>
<name>A0A1J4RRG2_9BACT</name>
<comment type="caution">
    <text evidence="4">The sequence shown here is derived from an EMBL/GenBank/DDBJ whole genome shotgun (WGS) entry which is preliminary data.</text>
</comment>
<organism evidence="4 5">
    <name type="scientific">Candidatus Berkelbacteria bacterium CG1_02_42_45</name>
    <dbReference type="NCBI Taxonomy" id="1805036"/>
    <lineage>
        <taxon>Bacteria</taxon>
        <taxon>Candidatus Berkelbacteria</taxon>
    </lineage>
</organism>
<proteinExistence type="predicted"/>
<evidence type="ECO:0000259" key="3">
    <source>
        <dbReference type="Pfam" id="PF07603"/>
    </source>
</evidence>
<evidence type="ECO:0000256" key="2">
    <source>
        <dbReference type="SAM" id="Phobius"/>
    </source>
</evidence>
<protein>
    <recommendedName>
        <fullName evidence="3">Lcl C-terminal domain-containing protein</fullName>
    </recommendedName>
</protein>
<dbReference type="EMBL" id="MNUJ01000054">
    <property type="protein sequence ID" value="OIN88978.1"/>
    <property type="molecule type" value="Genomic_DNA"/>
</dbReference>
<dbReference type="InterPro" id="IPR011460">
    <property type="entry name" value="Lcl_C"/>
</dbReference>
<sequence length="271" mass="29025">MLGGKFKFKVSKKALIITLSIVVVVAVALITIIPILRKPSSAEQSGGSPESGATSRIKAIYDSLVTLTYGSESAGSWGDWGAYWNRIRSAAETSANYLAQSLEEYDDAKYGGSHGAGEGGGEESSWSDTATDVFKDNRSGLYWSNTLGSYTNSFNADHSLCNFFAANPRGNYDGSDLDCGNAINACGALSKEAVAGQGAVDDWYLPSEKQLMQAYIDGIYNNTNTTWVTTGDYWSSSEDSGASGNAWHVHLNYGNTHPYGKGNSYSVRCAR</sequence>